<dbReference type="SUPFAM" id="SSF52058">
    <property type="entry name" value="L domain-like"/>
    <property type="match status" value="1"/>
</dbReference>
<dbReference type="GO" id="GO:0006952">
    <property type="term" value="P:defense response"/>
    <property type="evidence" value="ECO:0007669"/>
    <property type="project" value="UniProtKB-KW"/>
</dbReference>
<dbReference type="Gene3D" id="3.40.50.300">
    <property type="entry name" value="P-loop containing nucleotide triphosphate hydrolases"/>
    <property type="match status" value="1"/>
</dbReference>
<keyword evidence="4" id="KW-0611">Plant defense</keyword>
<dbReference type="InterPro" id="IPR032675">
    <property type="entry name" value="LRR_dom_sf"/>
</dbReference>
<keyword evidence="2" id="KW-0677">Repeat</keyword>
<comment type="caution">
    <text evidence="7">The sequence shown here is derived from an EMBL/GenBank/DDBJ whole genome shotgun (WGS) entry which is preliminary data.</text>
</comment>
<proteinExistence type="inferred from homology"/>
<organism evidence="7 8">
    <name type="scientific">Rubroshorea leprosula</name>
    <dbReference type="NCBI Taxonomy" id="152421"/>
    <lineage>
        <taxon>Eukaryota</taxon>
        <taxon>Viridiplantae</taxon>
        <taxon>Streptophyta</taxon>
        <taxon>Embryophyta</taxon>
        <taxon>Tracheophyta</taxon>
        <taxon>Spermatophyta</taxon>
        <taxon>Magnoliopsida</taxon>
        <taxon>eudicotyledons</taxon>
        <taxon>Gunneridae</taxon>
        <taxon>Pentapetalae</taxon>
        <taxon>rosids</taxon>
        <taxon>malvids</taxon>
        <taxon>Malvales</taxon>
        <taxon>Dipterocarpaceae</taxon>
        <taxon>Rubroshorea</taxon>
    </lineage>
</organism>
<dbReference type="InterPro" id="IPR002182">
    <property type="entry name" value="NB-ARC"/>
</dbReference>
<evidence type="ECO:0000256" key="2">
    <source>
        <dbReference type="ARBA" id="ARBA00022737"/>
    </source>
</evidence>
<keyword evidence="5" id="KW-0067">ATP-binding</keyword>
<feature type="domain" description="AAA+ ATPase" evidence="6">
    <location>
        <begin position="8"/>
        <end position="162"/>
    </location>
</feature>
<dbReference type="Pfam" id="PF00931">
    <property type="entry name" value="NB-ARC"/>
    <property type="match status" value="1"/>
</dbReference>
<dbReference type="PANTHER" id="PTHR33463">
    <property type="entry name" value="NB-ARC DOMAIN-CONTAINING PROTEIN-RELATED"/>
    <property type="match status" value="1"/>
</dbReference>
<accession>A0AAV5MGT2</accession>
<keyword evidence="8" id="KW-1185">Reference proteome</keyword>
<comment type="similarity">
    <text evidence="1">Belongs to the disease resistance NB-LRR family.</text>
</comment>
<evidence type="ECO:0000313" key="7">
    <source>
        <dbReference type="EMBL" id="GKV47782.1"/>
    </source>
</evidence>
<dbReference type="PROSITE" id="PS51450">
    <property type="entry name" value="LRR"/>
    <property type="match status" value="1"/>
</dbReference>
<keyword evidence="3" id="KW-0547">Nucleotide-binding</keyword>
<dbReference type="InterPro" id="IPR001611">
    <property type="entry name" value="Leu-rich_rpt"/>
</dbReference>
<dbReference type="InterPro" id="IPR042197">
    <property type="entry name" value="Apaf_helical"/>
</dbReference>
<sequence length="2390" mass="274187">MEALQSQSSSIIGVHGMPGLGKTMLAKEVQRKAEQDKLFDAVVMALVTRNVDLKKIQVEIARGLGLDQLPNGITTQDAAERIKERLKKMKKVLIILDDIWVPGIDLEELGIPLRNEPKEIEGSSSREEGVECKILMTSRDSDVLSDLMDSPLNFSLHQLESGEAWELLKKAVGDRAESEELHGTAIEIVRECGGLPLAITTIAKALKNKKPFEWRDALRKLRKPSSENFDGISANVYSAIEVSYSSLESEKLKKTFLLCCLLGHKASIEDLLTYGVGLGLFANTIEEARDEVFTLISKLRASSLLIDDYDNDSFDMHDLIHDVAVSITSRDRHGLLLTGDHVPREWSDMETRKDFKWICLRSSNVDGLPEELESRCLTLFLLENKNPSLQIPANFFKGMPRLKVLDLTCMHMSSLPSSICLLQNLHTLCLDRSVLRDIRVIGELKNLEILSLFRSDFEELPGEIGQLTQLKLLDLSNCTKLKIIPPCVLANMSRLEELYLRNSFHGWEVEENENQRNASLAELKHLKKLTSLEVCIPDIGMIPKDMFFENLKKFKIFIGSKWEDQYRSFGSSRILKLHLNTSINANDLVKMLLKKTEELHLRELAGIENVVDELNTGGFPDSKRLYVRNAPEVQHIIKSAEGVSFNAFPSLEVEFPNLEELQLSWINVNIIWHASMTSSYFEKLTKLIIEHCDNLEYLFTSPMARDLVMLEHLQIQGCKKMRKVLFTENEEENRNLIFPQLRILEIKSLPKLEGFCHGNRIKFPCLSRLLIMSCPELKTFISSSSSVDNCTPPLFDRKVTFPKLEELMIKFMENLEKIWDNQLDASSFCQLNYLSVNSCNKLLNIFPFSMLERLQRLDKLEMWSCHSLEEIFESQGLDVGQSQTQKFTPPSLMESVAKFEFPKLTQLDLYFLPKLKALCHQMHTAEWPSLKKLNVCGCKQVQIFASELSSFPRTNGDDQLEVDSKYSLFWTGKCSELKNLVPSFISFKNLTTLEVSACHKLINLIEYSTAKSMVQLTRMSISECYMLKEIVACVDDEVKDGIVFSQLKYLQLCGLPRLASFCSGSCGFEFVSLEEVTVMGCPNMEIFSHGECSTPKKLQLVKLTKYRNDWFWEGNLNSTIQKMFIEKVGYHGLENLKFSELPEVIEIWNQKPQEILPFKSLKSLDVCNYNNSKYLLTSSMALGLVQLYSLKVINCATMEQVITGEGAEEMFPKLNSINLESCANLKYFYEGSSRLEFPQLIKITVVNCPVFAAFTSSFSSDQKKEVTSNDTESEERLVIPIQPFFSDKVVLPNLEELQLHWMNVNIKWHTSITYLCVRKLKKLIIQGCDNLEYLFSSSIARGLVMLGQVEIRECKRMRKVIVTENVEEKENLIFPQLNFLLLKDLQNIVGFYSGDCIVEFPSLKQLQVLNCPELEGFIVKYFASANVIADKQPFFNEQVAFPNLESLTLTHLKNLDVIWHNQFHADSFGKLKSLTVTNCEKLSTIFPSADMLGRIWKSLEKLIIYFCGSLEVVFGIAEFNVNLTHAIIDTKLRELNIGVLPRLKYVWNKDPQGILTFHNLESVDIGFCERLKILFPASIGKSLSQLQKLHLFRCGVEEIVTMGEQGNEAVVDFEFPQVSSLKLEWLPRLQCFHPGKHTTAWPKLKKFYFSLFNQVKRTDGGWQLDFPIRLPLFSMEKVIPQLEELLLTRHELQLLQRFCHLEELVVEFCNFKGLFPSKGEIEEQEKHIEIETLSRIKTLNLKHLPYLRHIWSCDSSIVLQNLETLQVSRCDNLITLSTSPAFFQNLVTLNISRCEIMVNLVSISIAQSLVRLERLIVSWCYMLTKIVGNEGNGTQDLIMITFTKLRFLKLECLPRLERFGSRNFTFKFPSLKELIVIQSPKLMIFNEGDLSTPLLQRVELIEREEKWRWESDLNTTIQRMYMEEVGFAGLQLLMLSSFPKLLETWHIKNPQELLDFRQLRVLEICNCSKFRYLLTHSMALGLVQLWQLMVKNCGTMEQVIMGEGAKNKMEFPHLWLINLESCSDLTSFHVETPNLEFLSLSSNNIQRILDNSILEISSYIQNLRKLCVEGCGNLEYLLTSSMVKSFEQLNWLKICDCNMMEEVIHAEESMDEEIMCKIFFPNLEFLLLQDLPKLTRFCSGNYLELPCLWKLKISKCPVLKTFISSFFFGDMIASSQNVKNTYTLSLFNAKVAFPKLERLVIEHVNSLNKIWNDQLEVDSFCQLTLVSVVSCEKLLNIFPFSMLERLQRLDKLQIWNCDSLEEILESHEPGVSQSQAQKATPLPLLETVTCLEDDVKDEIVFSKLKYLQLCSLPRLSSFCSVKCKFEFPLLEEVIFLDCPSMQTFSMDEIRTPKLQKAKLTRDEDEGFGDGNLNLTVQLQFIQKSQGDSEI</sequence>
<evidence type="ECO:0000259" key="6">
    <source>
        <dbReference type="SMART" id="SM00382"/>
    </source>
</evidence>
<dbReference type="InterPro" id="IPR027417">
    <property type="entry name" value="P-loop_NTPase"/>
</dbReference>
<dbReference type="PANTHER" id="PTHR33463:SF192">
    <property type="entry name" value="DISEASE RESISTANCE PROTEIN RPS2-LIKE"/>
    <property type="match status" value="1"/>
</dbReference>
<dbReference type="InterPro" id="IPR050905">
    <property type="entry name" value="Plant_NBS-LRR"/>
</dbReference>
<dbReference type="Pfam" id="PF23598">
    <property type="entry name" value="LRR_14"/>
    <property type="match status" value="1"/>
</dbReference>
<evidence type="ECO:0000256" key="5">
    <source>
        <dbReference type="ARBA" id="ARBA00022840"/>
    </source>
</evidence>
<dbReference type="InterPro" id="IPR057135">
    <property type="entry name" value="At4g27190-like_LRR"/>
</dbReference>
<protein>
    <recommendedName>
        <fullName evidence="6">AAA+ ATPase domain-containing protein</fullName>
    </recommendedName>
</protein>
<dbReference type="Gene3D" id="1.10.8.430">
    <property type="entry name" value="Helical domain of apoptotic protease-activating factors"/>
    <property type="match status" value="1"/>
</dbReference>
<evidence type="ECO:0000313" key="8">
    <source>
        <dbReference type="Proteomes" id="UP001054252"/>
    </source>
</evidence>
<dbReference type="InterPro" id="IPR003593">
    <property type="entry name" value="AAA+_ATPase"/>
</dbReference>
<name>A0AAV5MGT2_9ROSI</name>
<dbReference type="SUPFAM" id="SSF52540">
    <property type="entry name" value="P-loop containing nucleoside triphosphate hydrolases"/>
    <property type="match status" value="1"/>
</dbReference>
<dbReference type="Proteomes" id="UP001054252">
    <property type="component" value="Unassembled WGS sequence"/>
</dbReference>
<reference evidence="7 8" key="1">
    <citation type="journal article" date="2021" name="Commun. Biol.">
        <title>The genome of Shorea leprosula (Dipterocarpaceae) highlights the ecological relevance of drought in aseasonal tropical rainforests.</title>
        <authorList>
            <person name="Ng K.K.S."/>
            <person name="Kobayashi M.J."/>
            <person name="Fawcett J.A."/>
            <person name="Hatakeyama M."/>
            <person name="Paape T."/>
            <person name="Ng C.H."/>
            <person name="Ang C.C."/>
            <person name="Tnah L.H."/>
            <person name="Lee C.T."/>
            <person name="Nishiyama T."/>
            <person name="Sese J."/>
            <person name="O'Brien M.J."/>
            <person name="Copetti D."/>
            <person name="Mohd Noor M.I."/>
            <person name="Ong R.C."/>
            <person name="Putra M."/>
            <person name="Sireger I.Z."/>
            <person name="Indrioko S."/>
            <person name="Kosugi Y."/>
            <person name="Izuno A."/>
            <person name="Isagi Y."/>
            <person name="Lee S.L."/>
            <person name="Shimizu K.K."/>
        </authorList>
    </citation>
    <scope>NUCLEOTIDE SEQUENCE [LARGE SCALE GENOMIC DNA]</scope>
    <source>
        <strain evidence="7">214</strain>
    </source>
</reference>
<evidence type="ECO:0000256" key="3">
    <source>
        <dbReference type="ARBA" id="ARBA00022741"/>
    </source>
</evidence>
<evidence type="ECO:0000256" key="4">
    <source>
        <dbReference type="ARBA" id="ARBA00022821"/>
    </source>
</evidence>
<dbReference type="SMART" id="SM00382">
    <property type="entry name" value="AAA"/>
    <property type="match status" value="1"/>
</dbReference>
<dbReference type="Pfam" id="PF23247">
    <property type="entry name" value="LRR_RPS2"/>
    <property type="match status" value="11"/>
</dbReference>
<gene>
    <name evidence="7" type="ORF">SLEP1_g54646</name>
</gene>
<dbReference type="EMBL" id="BPVZ01000235">
    <property type="protein sequence ID" value="GKV47782.1"/>
    <property type="molecule type" value="Genomic_DNA"/>
</dbReference>
<dbReference type="SUPFAM" id="SSF52047">
    <property type="entry name" value="RNI-like"/>
    <property type="match status" value="5"/>
</dbReference>
<evidence type="ECO:0000256" key="1">
    <source>
        <dbReference type="ARBA" id="ARBA00008894"/>
    </source>
</evidence>
<dbReference type="GO" id="GO:0043531">
    <property type="term" value="F:ADP binding"/>
    <property type="evidence" value="ECO:0007669"/>
    <property type="project" value="InterPro"/>
</dbReference>
<dbReference type="InterPro" id="IPR055414">
    <property type="entry name" value="LRR_R13L4/SHOC2-like"/>
</dbReference>
<dbReference type="PRINTS" id="PR00364">
    <property type="entry name" value="DISEASERSIST"/>
</dbReference>
<dbReference type="Gene3D" id="3.80.10.10">
    <property type="entry name" value="Ribonuclease Inhibitor"/>
    <property type="match status" value="8"/>
</dbReference>
<dbReference type="GO" id="GO:0005524">
    <property type="term" value="F:ATP binding"/>
    <property type="evidence" value="ECO:0007669"/>
    <property type="project" value="UniProtKB-KW"/>
</dbReference>